<keyword evidence="2" id="KW-0812">Transmembrane</keyword>
<keyword evidence="2" id="KW-0472">Membrane</keyword>
<dbReference type="EMBL" id="JALJRB010000013">
    <property type="protein sequence ID" value="MCJ8501434.1"/>
    <property type="molecule type" value="Genomic_DNA"/>
</dbReference>
<comment type="caution">
    <text evidence="3">The sequence shown here is derived from an EMBL/GenBank/DDBJ whole genome shotgun (WGS) entry which is preliminary data.</text>
</comment>
<evidence type="ECO:0000256" key="2">
    <source>
        <dbReference type="SAM" id="Phobius"/>
    </source>
</evidence>
<feature type="coiled-coil region" evidence="1">
    <location>
        <begin position="28"/>
        <end position="55"/>
    </location>
</feature>
<protein>
    <submittedName>
        <fullName evidence="3">Uncharacterized protein</fullName>
    </submittedName>
</protein>
<dbReference type="AlphaFoldDB" id="A0AA41UJP7"/>
<name>A0AA41UJP7_9BACT</name>
<accession>A0AA41UJP7</accession>
<organism evidence="3 4">
    <name type="scientific">Desulfatitalea alkaliphila</name>
    <dbReference type="NCBI Taxonomy" id="2929485"/>
    <lineage>
        <taxon>Bacteria</taxon>
        <taxon>Pseudomonadati</taxon>
        <taxon>Thermodesulfobacteriota</taxon>
        <taxon>Desulfobacteria</taxon>
        <taxon>Desulfobacterales</taxon>
        <taxon>Desulfosarcinaceae</taxon>
        <taxon>Desulfatitalea</taxon>
    </lineage>
</organism>
<proteinExistence type="predicted"/>
<keyword evidence="1" id="KW-0175">Coiled coil</keyword>
<keyword evidence="4" id="KW-1185">Reference proteome</keyword>
<reference evidence="3" key="1">
    <citation type="submission" date="2022-04" db="EMBL/GenBank/DDBJ databases">
        <title>Desulfatitalea alkaliphila sp. nov., a novel anaerobic sulfate-reducing bacterium isolated from terrestrial mud volcano, Taman Peninsula, Russia.</title>
        <authorList>
            <person name="Khomyakova M.A."/>
            <person name="Merkel A.Y."/>
            <person name="Slobodkin A.I."/>
        </authorList>
    </citation>
    <scope>NUCLEOTIDE SEQUENCE</scope>
    <source>
        <strain evidence="3">M08but</strain>
    </source>
</reference>
<gene>
    <name evidence="3" type="ORF">MRX98_12685</name>
</gene>
<feature type="transmembrane region" description="Helical" evidence="2">
    <location>
        <begin position="95"/>
        <end position="114"/>
    </location>
</feature>
<evidence type="ECO:0000313" key="3">
    <source>
        <dbReference type="EMBL" id="MCJ8501434.1"/>
    </source>
</evidence>
<evidence type="ECO:0000256" key="1">
    <source>
        <dbReference type="SAM" id="Coils"/>
    </source>
</evidence>
<evidence type="ECO:0000313" key="4">
    <source>
        <dbReference type="Proteomes" id="UP001165427"/>
    </source>
</evidence>
<sequence>MSDSKQPGLTASEEMLARTFDAWRKEFRGILENHRREIQDRLEKIEREIEKKSDKENVEVLVRGINSDLHRHAEEIDRLHTRVSSKVGTETMWKIVGLTLGIGTAVGGLVGYLINLTLRLKP</sequence>
<dbReference type="Proteomes" id="UP001165427">
    <property type="component" value="Unassembled WGS sequence"/>
</dbReference>
<dbReference type="RefSeq" id="WP_246909087.1">
    <property type="nucleotide sequence ID" value="NZ_JALJRB010000013.1"/>
</dbReference>
<keyword evidence="2" id="KW-1133">Transmembrane helix</keyword>